<feature type="compositionally biased region" description="Polar residues" evidence="1">
    <location>
        <begin position="325"/>
        <end position="350"/>
    </location>
</feature>
<dbReference type="OrthoDB" id="5858689at2759"/>
<feature type="region of interest" description="Disordered" evidence="1">
    <location>
        <begin position="313"/>
        <end position="350"/>
    </location>
</feature>
<evidence type="ECO:0000313" key="3">
    <source>
        <dbReference type="Proteomes" id="UP000267027"/>
    </source>
</evidence>
<feature type="compositionally biased region" description="Polar residues" evidence="1">
    <location>
        <begin position="278"/>
        <end position="291"/>
    </location>
</feature>
<dbReference type="Proteomes" id="UP000267027">
    <property type="component" value="Unassembled WGS sequence"/>
</dbReference>
<organism evidence="4">
    <name type="scientific">Angiostrongylus costaricensis</name>
    <name type="common">Nematode worm</name>
    <dbReference type="NCBI Taxonomy" id="334426"/>
    <lineage>
        <taxon>Eukaryota</taxon>
        <taxon>Metazoa</taxon>
        <taxon>Ecdysozoa</taxon>
        <taxon>Nematoda</taxon>
        <taxon>Chromadorea</taxon>
        <taxon>Rhabditida</taxon>
        <taxon>Rhabditina</taxon>
        <taxon>Rhabditomorpha</taxon>
        <taxon>Strongyloidea</taxon>
        <taxon>Metastrongylidae</taxon>
        <taxon>Angiostrongylus</taxon>
    </lineage>
</organism>
<keyword evidence="3" id="KW-1185">Reference proteome</keyword>
<accession>A0A158PGD2</accession>
<dbReference type="EMBL" id="UYYA01003848">
    <property type="protein sequence ID" value="VDM56676.1"/>
    <property type="molecule type" value="Genomic_DNA"/>
</dbReference>
<feature type="compositionally biased region" description="Low complexity" evidence="1">
    <location>
        <begin position="268"/>
        <end position="277"/>
    </location>
</feature>
<protein>
    <submittedName>
        <fullName evidence="4">Centrosomal protein of 162 kDa</fullName>
    </submittedName>
</protein>
<name>A0A158PGD2_ANGCS</name>
<dbReference type="OMA" id="WQNDANS"/>
<dbReference type="AlphaFoldDB" id="A0A158PGD2"/>
<feature type="region of interest" description="Disordered" evidence="1">
    <location>
        <begin position="367"/>
        <end position="392"/>
    </location>
</feature>
<gene>
    <name evidence="2" type="ORF">ACOC_LOCUS5091</name>
</gene>
<feature type="region of interest" description="Disordered" evidence="1">
    <location>
        <begin position="249"/>
        <end position="299"/>
    </location>
</feature>
<proteinExistence type="predicted"/>
<reference evidence="4" key="1">
    <citation type="submission" date="2016-04" db="UniProtKB">
        <authorList>
            <consortium name="WormBaseParasite"/>
        </authorList>
    </citation>
    <scope>IDENTIFICATION</scope>
</reference>
<reference evidence="2 3" key="2">
    <citation type="submission" date="2018-11" db="EMBL/GenBank/DDBJ databases">
        <authorList>
            <consortium name="Pathogen Informatics"/>
        </authorList>
    </citation>
    <scope>NUCLEOTIDE SEQUENCE [LARGE SCALE GENOMIC DNA]</scope>
    <source>
        <strain evidence="2 3">Costa Rica</strain>
    </source>
</reference>
<evidence type="ECO:0000256" key="1">
    <source>
        <dbReference type="SAM" id="MobiDB-lite"/>
    </source>
</evidence>
<dbReference type="WBParaSite" id="ACOC_0000509001-mRNA-1">
    <property type="protein sequence ID" value="ACOC_0000509001-mRNA-1"/>
    <property type="gene ID" value="ACOC_0000509001"/>
</dbReference>
<evidence type="ECO:0000313" key="4">
    <source>
        <dbReference type="WBParaSite" id="ACOC_0000509001-mRNA-1"/>
    </source>
</evidence>
<sequence>MPKEFEFQFDVDEDEETWLTPQLSERSLGTQSKPVDLKEWFGQIQTSERASLLSKKLQKYAEKRAARSDRLRKGVPSSLDVVAEGDGSPERTHLYDHQKPLDDGGISANCLENVLTKKEVAMCQNETDESGVAGSIKGFTSPEVLTSNVPHFTSDAVATSTSFADSVSRNGLPNLSPFPDRLATTENQIASDSDEEFFDASSEFCEEVKNLMLTSSMHEDQHNGNRMLPDDNSGISVVRNYMSQSLTKVEEEAPVSQQAVQIKEGKPLRSSSLSPRPISTTVSSPKPSQINSLSSSSERDSIEQLLHNLISAPAEINEQPDRNRNVNVVTDSKSSRPTSGSQTLSKTQSDIPDLAALREIARQQEEALRQAVEQQQQHGNIERKYSWQNEASSRSPYSLAGSLVSSKSADMSTLHKANAYVVSVEGIQHRLKGTNAQTTTIANNSSGVIGMEFGATTTTGRVPTNSSEHSVMPYTPERFSFTDEDGPTSYEGTADGKEILDDSSLASGHNSSYNDHDPAIPKECDTCLMDDQRLFYIQYDKFEKSSHLSSSNLKSPKLFIVMWIFFGSLFSQRLRFV</sequence>
<evidence type="ECO:0000313" key="2">
    <source>
        <dbReference type="EMBL" id="VDM56676.1"/>
    </source>
</evidence>